<reference evidence="1" key="2">
    <citation type="journal article" date="2024" name="Plant">
        <title>Genomic evolution and insights into agronomic trait innovations of Sesamum species.</title>
        <authorList>
            <person name="Miao H."/>
            <person name="Wang L."/>
            <person name="Qu L."/>
            <person name="Liu H."/>
            <person name="Sun Y."/>
            <person name="Le M."/>
            <person name="Wang Q."/>
            <person name="Wei S."/>
            <person name="Zheng Y."/>
            <person name="Lin W."/>
            <person name="Duan Y."/>
            <person name="Cao H."/>
            <person name="Xiong S."/>
            <person name="Wang X."/>
            <person name="Wei L."/>
            <person name="Li C."/>
            <person name="Ma Q."/>
            <person name="Ju M."/>
            <person name="Zhao R."/>
            <person name="Li G."/>
            <person name="Mu C."/>
            <person name="Tian Q."/>
            <person name="Mei H."/>
            <person name="Zhang T."/>
            <person name="Gao T."/>
            <person name="Zhang H."/>
        </authorList>
    </citation>
    <scope>NUCLEOTIDE SEQUENCE</scope>
    <source>
        <strain evidence="1">KEN1</strain>
    </source>
</reference>
<dbReference type="EMBL" id="JACGWN010000010">
    <property type="protein sequence ID" value="KAL0427789.1"/>
    <property type="molecule type" value="Genomic_DNA"/>
</dbReference>
<gene>
    <name evidence="1" type="ORF">Slati_2953700</name>
</gene>
<dbReference type="AlphaFoldDB" id="A0AAW2VDW9"/>
<proteinExistence type="predicted"/>
<protein>
    <submittedName>
        <fullName evidence="1">Uncharacterized protein</fullName>
    </submittedName>
</protein>
<organism evidence="1">
    <name type="scientific">Sesamum latifolium</name>
    <dbReference type="NCBI Taxonomy" id="2727402"/>
    <lineage>
        <taxon>Eukaryota</taxon>
        <taxon>Viridiplantae</taxon>
        <taxon>Streptophyta</taxon>
        <taxon>Embryophyta</taxon>
        <taxon>Tracheophyta</taxon>
        <taxon>Spermatophyta</taxon>
        <taxon>Magnoliopsida</taxon>
        <taxon>eudicotyledons</taxon>
        <taxon>Gunneridae</taxon>
        <taxon>Pentapetalae</taxon>
        <taxon>asterids</taxon>
        <taxon>lamiids</taxon>
        <taxon>Lamiales</taxon>
        <taxon>Pedaliaceae</taxon>
        <taxon>Sesamum</taxon>
    </lineage>
</organism>
<comment type="caution">
    <text evidence="1">The sequence shown here is derived from an EMBL/GenBank/DDBJ whole genome shotgun (WGS) entry which is preliminary data.</text>
</comment>
<name>A0AAW2VDW9_9LAMI</name>
<sequence length="71" mass="8533">MYTRAKSILIDSRKSSLFFCSFYILLQRALNHEPDFWRYFLTACYIPLLSSKVFFIRLIPPPLKEVRQKSQ</sequence>
<evidence type="ECO:0000313" key="1">
    <source>
        <dbReference type="EMBL" id="KAL0427789.1"/>
    </source>
</evidence>
<accession>A0AAW2VDW9</accession>
<reference evidence="1" key="1">
    <citation type="submission" date="2020-06" db="EMBL/GenBank/DDBJ databases">
        <authorList>
            <person name="Li T."/>
            <person name="Hu X."/>
            <person name="Zhang T."/>
            <person name="Song X."/>
            <person name="Zhang H."/>
            <person name="Dai N."/>
            <person name="Sheng W."/>
            <person name="Hou X."/>
            <person name="Wei L."/>
        </authorList>
    </citation>
    <scope>NUCLEOTIDE SEQUENCE</scope>
    <source>
        <strain evidence="1">KEN1</strain>
        <tissue evidence="1">Leaf</tissue>
    </source>
</reference>
<feature type="non-terminal residue" evidence="1">
    <location>
        <position position="71"/>
    </location>
</feature>